<evidence type="ECO:0000313" key="3">
    <source>
        <dbReference type="EMBL" id="KAK4543239.1"/>
    </source>
</evidence>
<evidence type="ECO:0000313" key="4">
    <source>
        <dbReference type="Proteomes" id="UP001324427"/>
    </source>
</evidence>
<dbReference type="Proteomes" id="UP001324427">
    <property type="component" value="Unassembled WGS sequence"/>
</dbReference>
<feature type="domain" description="J" evidence="2">
    <location>
        <begin position="9"/>
        <end position="75"/>
    </location>
</feature>
<feature type="compositionally biased region" description="Low complexity" evidence="1">
    <location>
        <begin position="302"/>
        <end position="311"/>
    </location>
</feature>
<keyword evidence="4" id="KW-1185">Reference proteome</keyword>
<proteinExistence type="predicted"/>
<feature type="compositionally biased region" description="Low complexity" evidence="1">
    <location>
        <begin position="119"/>
        <end position="139"/>
    </location>
</feature>
<feature type="compositionally biased region" description="Basic and acidic residues" evidence="1">
    <location>
        <begin position="898"/>
        <end position="915"/>
    </location>
</feature>
<accession>A0AAV9JEM9</accession>
<feature type="compositionally biased region" description="Pro residues" evidence="1">
    <location>
        <begin position="312"/>
        <end position="325"/>
    </location>
</feature>
<feature type="compositionally biased region" description="Polar residues" evidence="1">
    <location>
        <begin position="398"/>
        <end position="429"/>
    </location>
</feature>
<feature type="compositionally biased region" description="Polar residues" evidence="1">
    <location>
        <begin position="82"/>
        <end position="91"/>
    </location>
</feature>
<dbReference type="PANTHER" id="PTHR44029">
    <property type="entry name" value="DNAJ HOMOLOG SUBFAMILY C MEMBER 21"/>
    <property type="match status" value="1"/>
</dbReference>
<feature type="region of interest" description="Disordered" evidence="1">
    <location>
        <begin position="174"/>
        <end position="519"/>
    </location>
</feature>
<dbReference type="AlphaFoldDB" id="A0AAV9JEM9"/>
<dbReference type="Gene3D" id="1.10.287.110">
    <property type="entry name" value="DnaJ domain"/>
    <property type="match status" value="1"/>
</dbReference>
<dbReference type="SUPFAM" id="SSF46565">
    <property type="entry name" value="Chaperone J-domain"/>
    <property type="match status" value="1"/>
</dbReference>
<dbReference type="PROSITE" id="PS00636">
    <property type="entry name" value="DNAJ_1"/>
    <property type="match status" value="1"/>
</dbReference>
<dbReference type="InterPro" id="IPR051964">
    <property type="entry name" value="Chaperone_stress_response"/>
</dbReference>
<dbReference type="EMBL" id="JAVFHQ010000034">
    <property type="protein sequence ID" value="KAK4543239.1"/>
    <property type="molecule type" value="Genomic_DNA"/>
</dbReference>
<dbReference type="GO" id="GO:0005737">
    <property type="term" value="C:cytoplasm"/>
    <property type="evidence" value="ECO:0007669"/>
    <property type="project" value="TreeGrafter"/>
</dbReference>
<dbReference type="PRINTS" id="PR00625">
    <property type="entry name" value="JDOMAIN"/>
</dbReference>
<reference evidence="3 4" key="1">
    <citation type="submission" date="2021-11" db="EMBL/GenBank/DDBJ databases">
        <title>Black yeast isolated from Biological Soil Crust.</title>
        <authorList>
            <person name="Kurbessoian T."/>
        </authorList>
    </citation>
    <scope>NUCLEOTIDE SEQUENCE [LARGE SCALE GENOMIC DNA]</scope>
    <source>
        <strain evidence="3 4">CCFEE 5522</strain>
    </source>
</reference>
<dbReference type="Pfam" id="PF00226">
    <property type="entry name" value="DnaJ"/>
    <property type="match status" value="1"/>
</dbReference>
<comment type="caution">
    <text evidence="3">The sequence shown here is derived from an EMBL/GenBank/DDBJ whole genome shotgun (WGS) entry which is preliminary data.</text>
</comment>
<sequence length="1132" mass="123445">MVKADVKHNYYADLELPTTCSIDDVKKQYRKLALLYHPDRNAGQEEEYVPKFQGIQTAHEILGDQITKAKYDADRRKAGLYPSSTGQTFRANQPAPGNPYAANSAYPPPPRRTQPGTWQRPQPQQSPQQPQQPSGSTPSGADRFTNFPRTAPTARKDPAQDRTNMFRAWQNMNNAQERQQRHTPGGPGAAPAPQPSPNRPERPRPPPRQDTRMPSEDEIRAGMNYRKPPPPPQSEAETAGRGQSAWADFQQKNAGKPGLARSNTNRTPKKQGGFDPNAPGSDERPAGQGGYAKHRHRSEDFGQPQQSRSGQPFPPPPPGPPPQSPLSPSTSPSNHRPFGDPLRPFKSRTTDEEVSKAPYSEGNRKSTPYSSFIGEKTHFRRDSSDGLRRSASTRDTTKLSPNGGSGRARSTSPLGRQQKTKSQSQNGANKLNVDYSDSDASDGRPTSTTPEEYDGATATPADIGRRPGTAPHSTTPFERPKKVPTPPSTHFNKSTNPSNPPPTVDGAQSDTERPGMQQQTSNNMYVKIDPLMHDVFSHSPFSPGQWAAQMFGTHTTSRAKSRMSGIPSWAIPSSVQPGSKARGEPTPPKPPKKKEKPALKVDVRAANATPDQQAALGFVRSELARSYGEAPDTLDMDVFLKLASTAVEGQTSGNTFLDSVLSRAFFLFPTVATIAFTDNRIRTLTDKRSRTDSFTFPVPHDMFTPNGKSRSEEHINTKFSPEGWSGTFQGSSDYFAPPQSPVGRKPSSPFRREKSGLRSATTHVPPTNGASRKSSDMPPPPRPAGADGQQQAEGTPGEVKFSKEQWEKTFQDASWTWPPPPPQPSSPGKTAAKARTPARKASRSSARSAASGTREQPQVVDEDDTVEVEGVDGRPEHGAPVPDDGDAMDIDTTPPAQHNEKKPEVAEVEKGKEPRLYSVPLSDWRQRQQQGQANGHRRNTSSRTSADANLTTNLDDLANVEPMAQGANGLKNLADLSSTLPFQSQPSAAPPTHPLEPQKLQVPSIPKAPEPPNQLTKQSWHAFTQAFGNYLKAYHAFNNTMLQHFLSREHQAQARLVAGTGWLEATGDTSGARSGGNGPSGFGSYLQGVREDETVREAWGVGCERHVEACKGFEKMRERVRRLVAAGGLVEH</sequence>
<feature type="compositionally biased region" description="Basic and acidic residues" evidence="1">
    <location>
        <begin position="199"/>
        <end position="220"/>
    </location>
</feature>
<feature type="region of interest" description="Disordered" evidence="1">
    <location>
        <begin position="557"/>
        <end position="597"/>
    </location>
</feature>
<dbReference type="SMART" id="SM00271">
    <property type="entry name" value="DnaJ"/>
    <property type="match status" value="1"/>
</dbReference>
<feature type="compositionally biased region" description="Polar residues" evidence="1">
    <location>
        <begin position="758"/>
        <end position="772"/>
    </location>
</feature>
<dbReference type="PROSITE" id="PS50076">
    <property type="entry name" value="DNAJ_2"/>
    <property type="match status" value="1"/>
</dbReference>
<name>A0AAV9JEM9_9PEZI</name>
<dbReference type="InterPro" id="IPR018253">
    <property type="entry name" value="DnaJ_domain_CS"/>
</dbReference>
<evidence type="ECO:0000256" key="1">
    <source>
        <dbReference type="SAM" id="MobiDB-lite"/>
    </source>
</evidence>
<dbReference type="PANTHER" id="PTHR44029:SF1">
    <property type="entry name" value="DNAJ HOMOLOG SUBFAMILY C MEMBER 21"/>
    <property type="match status" value="1"/>
</dbReference>
<evidence type="ECO:0000259" key="2">
    <source>
        <dbReference type="PROSITE" id="PS50076"/>
    </source>
</evidence>
<feature type="compositionally biased region" description="Basic and acidic residues" evidence="1">
    <location>
        <begin position="375"/>
        <end position="388"/>
    </location>
</feature>
<feature type="compositionally biased region" description="Low complexity" evidence="1">
    <location>
        <begin position="94"/>
        <end position="105"/>
    </location>
</feature>
<feature type="compositionally biased region" description="Low complexity" evidence="1">
    <location>
        <begin position="843"/>
        <end position="854"/>
    </location>
</feature>
<feature type="compositionally biased region" description="Acidic residues" evidence="1">
    <location>
        <begin position="860"/>
        <end position="870"/>
    </location>
</feature>
<organism evidence="3 4">
    <name type="scientific">Oleoguttula mirabilis</name>
    <dbReference type="NCBI Taxonomy" id="1507867"/>
    <lineage>
        <taxon>Eukaryota</taxon>
        <taxon>Fungi</taxon>
        <taxon>Dikarya</taxon>
        <taxon>Ascomycota</taxon>
        <taxon>Pezizomycotina</taxon>
        <taxon>Dothideomycetes</taxon>
        <taxon>Dothideomycetidae</taxon>
        <taxon>Mycosphaerellales</taxon>
        <taxon>Teratosphaeriaceae</taxon>
        <taxon>Oleoguttula</taxon>
    </lineage>
</organism>
<feature type="compositionally biased region" description="Low complexity" evidence="1">
    <location>
        <begin position="826"/>
        <end position="835"/>
    </location>
</feature>
<gene>
    <name evidence="3" type="ORF">LTR36_005789</name>
</gene>
<feature type="region of interest" description="Disordered" evidence="1">
    <location>
        <begin position="696"/>
        <end position="948"/>
    </location>
</feature>
<dbReference type="InterPro" id="IPR036869">
    <property type="entry name" value="J_dom_sf"/>
</dbReference>
<dbReference type="CDD" id="cd06257">
    <property type="entry name" value="DnaJ"/>
    <property type="match status" value="1"/>
</dbReference>
<protein>
    <recommendedName>
        <fullName evidence="2">J domain-containing protein</fullName>
    </recommendedName>
</protein>
<feature type="compositionally biased region" description="Basic and acidic residues" evidence="1">
    <location>
        <begin position="800"/>
        <end position="810"/>
    </location>
</feature>
<feature type="region of interest" description="Disordered" evidence="1">
    <location>
        <begin position="78"/>
        <end position="160"/>
    </location>
</feature>
<feature type="region of interest" description="Disordered" evidence="1">
    <location>
        <begin position="980"/>
        <end position="1015"/>
    </location>
</feature>
<dbReference type="InterPro" id="IPR001623">
    <property type="entry name" value="DnaJ_domain"/>
</dbReference>